<protein>
    <submittedName>
        <fullName evidence="5">Baseplate J protein</fullName>
    </submittedName>
</protein>
<evidence type="ECO:0000313" key="5">
    <source>
        <dbReference type="EMBL" id="KUL99311.1"/>
    </source>
</evidence>
<dbReference type="Pfam" id="PF26078">
    <property type="entry name" value="Baseplate_J_M"/>
    <property type="match status" value="1"/>
</dbReference>
<organism evidence="5 6">
    <name type="scientific">Fusobacterium nucleatum subsp. nucleatum</name>
    <dbReference type="NCBI Taxonomy" id="76856"/>
    <lineage>
        <taxon>Bacteria</taxon>
        <taxon>Fusobacteriati</taxon>
        <taxon>Fusobacteriota</taxon>
        <taxon>Fusobacteriia</taxon>
        <taxon>Fusobacteriales</taxon>
        <taxon>Fusobacteriaceae</taxon>
        <taxon>Fusobacterium</taxon>
    </lineage>
</organism>
<feature type="domain" description="Baseplate J-like C-terminal" evidence="4">
    <location>
        <begin position="264"/>
        <end position="352"/>
    </location>
</feature>
<comment type="similarity">
    <text evidence="1">Belongs to the Mu gp47/PBSX XkdT family.</text>
</comment>
<reference evidence="5 6" key="1">
    <citation type="submission" date="2015-10" db="EMBL/GenBank/DDBJ databases">
        <authorList>
            <person name="Gilbert D.G."/>
        </authorList>
    </citation>
    <scope>NUCLEOTIDE SEQUENCE [LARGE SCALE GENOMIC DNA]</scope>
    <source>
        <strain evidence="5 6">ChDC F311</strain>
    </source>
</reference>
<feature type="domain" description="Baseplate J-like central" evidence="3">
    <location>
        <begin position="185"/>
        <end position="257"/>
    </location>
</feature>
<dbReference type="EMBL" id="LMVH01000001">
    <property type="protein sequence ID" value="KUL99311.1"/>
    <property type="molecule type" value="Genomic_DNA"/>
</dbReference>
<evidence type="ECO:0000256" key="1">
    <source>
        <dbReference type="ARBA" id="ARBA00038087"/>
    </source>
</evidence>
<gene>
    <name evidence="5" type="ORF">RO03_07275</name>
</gene>
<evidence type="ECO:0000313" key="6">
    <source>
        <dbReference type="Proteomes" id="UP000054800"/>
    </source>
</evidence>
<accession>A0A0X3Y390</accession>
<dbReference type="InterPro" id="IPR006949">
    <property type="entry name" value="Barrel_Baseplate_J-like"/>
</dbReference>
<dbReference type="OrthoDB" id="7565172at2"/>
<dbReference type="InterPro" id="IPR058531">
    <property type="entry name" value="Baseplate_J_M"/>
</dbReference>
<dbReference type="RefSeq" id="WP_029598446.1">
    <property type="nucleotide sequence ID" value="NZ_CP022122.1"/>
</dbReference>
<dbReference type="InterPro" id="IPR058530">
    <property type="entry name" value="Baseplate_J-like_C"/>
</dbReference>
<feature type="domain" description="Baseplate protein J-like barrel" evidence="2">
    <location>
        <begin position="83"/>
        <end position="164"/>
    </location>
</feature>
<dbReference type="PANTHER" id="PTHR37829">
    <property type="entry name" value="PHAGE-LIKE ELEMENT PBSX PROTEIN XKDT"/>
    <property type="match status" value="1"/>
</dbReference>
<dbReference type="InterPro" id="IPR052399">
    <property type="entry name" value="Phage_Baseplate_Assmbl_Protein"/>
</dbReference>
<sequence>MKDKIELRNNFLDNLKNPLSKMEGTYNFDIAATFGITAEEVYKELEFWEKQTFIDTATEDEYIDKHALMFGVKRRSGTKAKGTVKVTGKANSVIEENTIFLNRDGIKYKSLRKEYLSTSGVAEIEIECLSEGKIGNAAIGEITTFEIQNSNIYSVINEKEIINGYDKEPNSVLVARAKEKATRPAHSGNIYDYEQWAKQVDGVGKVLVKPLWNGNGTVKVLIANYNNDIADSSLIQKVRERIQNDDGRPVGADVTVESFRVKTINIEVNTILKSGYALSDVKEKIESLLKAVIKTGSAAFEKSNKTILSINRLEKAILEIEGINDNFVKVNNSNSNIEIAEDEILIVGTVIINEQ</sequence>
<dbReference type="PANTHER" id="PTHR37829:SF3">
    <property type="entry name" value="PROTEIN JAYE-RELATED"/>
    <property type="match status" value="1"/>
</dbReference>
<dbReference type="Pfam" id="PF04865">
    <property type="entry name" value="Baseplate_J"/>
    <property type="match status" value="1"/>
</dbReference>
<evidence type="ECO:0000259" key="2">
    <source>
        <dbReference type="Pfam" id="PF04865"/>
    </source>
</evidence>
<comment type="caution">
    <text evidence="5">The sequence shown here is derived from an EMBL/GenBank/DDBJ whole genome shotgun (WGS) entry which is preliminary data.</text>
</comment>
<name>A0A0X3Y390_FUSNC</name>
<proteinExistence type="inferred from homology"/>
<dbReference type="Proteomes" id="UP000054800">
    <property type="component" value="Unassembled WGS sequence"/>
</dbReference>
<dbReference type="Pfam" id="PF26079">
    <property type="entry name" value="Baseplate_J_C"/>
    <property type="match status" value="1"/>
</dbReference>
<evidence type="ECO:0000259" key="4">
    <source>
        <dbReference type="Pfam" id="PF26079"/>
    </source>
</evidence>
<dbReference type="AlphaFoldDB" id="A0A0X3Y390"/>
<evidence type="ECO:0000259" key="3">
    <source>
        <dbReference type="Pfam" id="PF26078"/>
    </source>
</evidence>